<protein>
    <recommendedName>
        <fullName evidence="3">Terminal beta-(1-&gt;2)-arabinofuranosyltransferase C-terminal domain-containing protein</fullName>
    </recommendedName>
</protein>
<feature type="transmembrane region" description="Helical" evidence="2">
    <location>
        <begin position="63"/>
        <end position="85"/>
    </location>
</feature>
<feature type="transmembrane region" description="Helical" evidence="2">
    <location>
        <begin position="472"/>
        <end position="491"/>
    </location>
</feature>
<feature type="transmembrane region" description="Helical" evidence="2">
    <location>
        <begin position="207"/>
        <end position="226"/>
    </location>
</feature>
<evidence type="ECO:0000256" key="1">
    <source>
        <dbReference type="SAM" id="MobiDB-lite"/>
    </source>
</evidence>
<feature type="transmembrane region" description="Helical" evidence="2">
    <location>
        <begin position="273"/>
        <end position="289"/>
    </location>
</feature>
<dbReference type="Proteomes" id="UP000016943">
    <property type="component" value="Chromosome"/>
</dbReference>
<dbReference type="PATRIC" id="fig|1348662.3.peg.1825"/>
<feature type="transmembrane region" description="Helical" evidence="2">
    <location>
        <begin position="147"/>
        <end position="166"/>
    </location>
</feature>
<sequence>MDGTPRPEPHRAHPDADAPTRATGKHRAPHPQAATMGTRATSMRDTTTHPATTHPTTKHSSPLSLSVSLSSAWLSALILAGFAGVGGWQRRWMSDDGLIVLRTVRNLLAGNGPVFNAGERVEANTSTLWQYLIYVGALLTPARLEIIALWLALGFTVAAMVAASLGSAKLYRVKGSAHRSRLLFVPLGGLVYLALPPARDFATSGLEWGLSIFWVAVLWWVLVTWVRNDSPGVLGFASLWCGLSWLVRPELVLYGAIAGLVLLLGAGSCRRRGLIMVAALPLPAGYQLFRMAYYGLLVPQTAVAKSASDAEWSTGWAYVTDLFEPYSLLFGVVAAAVAGVLVAVWFGADPRLLASRASGAGVSVAAADGEDSGVMTSRGLRVRRPVTVVVVMLLCGVLHGLYVVRVGGDFMHGRMLLIPLFALLCPLMVVPVWLLAAGGAEASGRGDVITHSAPSPGSARTTSVKGGARGRAVFPALAVVAAAAAGGWAIATAHAGTDWQPPDKDPNKELGVIDEREFWMWFSGHTAQDPPLVASDFLDIDRMWGYEEAIERAYEQPTGMILSIQSQEPGHPFNWMTVPGMEPGTPDPDGLVTLRPTVAYINLGMTGMNAPLDIRVVDTVGLANPVAARQPRIEGGRIGHDKMLPLEWALADSSTRMDMVPGYISTPGTIEARRAIHTDDFVRIYRSYRQPWSPRVALSNIKFALTRGRTIELEKDPEDYRDQPEVPGAVLAWPTEIHLDDREG</sequence>
<feature type="transmembrane region" description="Helical" evidence="2">
    <location>
        <begin position="326"/>
        <end position="348"/>
    </location>
</feature>
<dbReference type="GeneID" id="78250576"/>
<dbReference type="OrthoDB" id="3721873at2"/>
<feature type="region of interest" description="Disordered" evidence="1">
    <location>
        <begin position="1"/>
        <end position="63"/>
    </location>
</feature>
<feature type="compositionally biased region" description="Basic and acidic residues" evidence="1">
    <location>
        <begin position="1"/>
        <end position="18"/>
    </location>
</feature>
<proteinExistence type="predicted"/>
<dbReference type="RefSeq" id="WP_021012340.1">
    <property type="nucleotide sequence ID" value="NC_022198.1"/>
</dbReference>
<evidence type="ECO:0000313" key="5">
    <source>
        <dbReference type="Proteomes" id="UP000016943"/>
    </source>
</evidence>
<evidence type="ECO:0000259" key="3">
    <source>
        <dbReference type="Pfam" id="PF26371"/>
    </source>
</evidence>
<dbReference type="EMBL" id="CP006365">
    <property type="protein sequence ID" value="AGU15944.1"/>
    <property type="molecule type" value="Genomic_DNA"/>
</dbReference>
<feature type="transmembrane region" description="Helical" evidence="2">
    <location>
        <begin position="178"/>
        <end position="195"/>
    </location>
</feature>
<keyword evidence="2" id="KW-0812">Transmembrane</keyword>
<evidence type="ECO:0000313" key="4">
    <source>
        <dbReference type="EMBL" id="AGU15944.1"/>
    </source>
</evidence>
<feature type="compositionally biased region" description="Low complexity" evidence="1">
    <location>
        <begin position="48"/>
        <end position="63"/>
    </location>
</feature>
<dbReference type="AlphaFoldDB" id="U3GX74"/>
<dbReference type="eggNOG" id="COG1807">
    <property type="taxonomic scope" value="Bacteria"/>
</dbReference>
<reference evidence="4 5" key="1">
    <citation type="journal article" date="2013" name="Genome Announc.">
        <title>Whole-Genome Sequence of the Clinical Strain Corynebacterium argentoratense DSM 44202, Isolated from a Human Throat Specimen.</title>
        <authorList>
            <person name="Bomholt C."/>
            <person name="Glaub A."/>
            <person name="Gravermann K."/>
            <person name="Albersmeier A."/>
            <person name="Brinkrolf K."/>
            <person name="Ruckert C."/>
            <person name="Tauch A."/>
        </authorList>
    </citation>
    <scope>NUCLEOTIDE SEQUENCE [LARGE SCALE GENOMIC DNA]</scope>
    <source>
        <strain evidence="4">DSM 44202</strain>
    </source>
</reference>
<keyword evidence="5" id="KW-1185">Reference proteome</keyword>
<feature type="transmembrane region" description="Helical" evidence="2">
    <location>
        <begin position="385"/>
        <end position="404"/>
    </location>
</feature>
<feature type="transmembrane region" description="Helical" evidence="2">
    <location>
        <begin position="246"/>
        <end position="266"/>
    </location>
</feature>
<dbReference type="KEGG" id="caz:CARG_09240"/>
<dbReference type="Pfam" id="PF26371">
    <property type="entry name" value="AftB_C"/>
    <property type="match status" value="1"/>
</dbReference>
<feature type="transmembrane region" description="Helical" evidence="2">
    <location>
        <begin position="416"/>
        <end position="436"/>
    </location>
</feature>
<keyword evidence="2" id="KW-1133">Transmembrane helix</keyword>
<dbReference type="HOGENOM" id="CLU_423257_0_0_11"/>
<name>U3GX74_9CORY</name>
<accession>U3GX74</accession>
<dbReference type="STRING" id="1348662.CARG_09240"/>
<gene>
    <name evidence="4" type="ORF">CARG_09240</name>
</gene>
<dbReference type="InterPro" id="IPR058983">
    <property type="entry name" value="AftB_C"/>
</dbReference>
<organism evidence="4 5">
    <name type="scientific">Corynebacterium argentoratense DSM 44202</name>
    <dbReference type="NCBI Taxonomy" id="1348662"/>
    <lineage>
        <taxon>Bacteria</taxon>
        <taxon>Bacillati</taxon>
        <taxon>Actinomycetota</taxon>
        <taxon>Actinomycetes</taxon>
        <taxon>Mycobacteriales</taxon>
        <taxon>Corynebacteriaceae</taxon>
        <taxon>Corynebacterium</taxon>
    </lineage>
</organism>
<evidence type="ECO:0000256" key="2">
    <source>
        <dbReference type="SAM" id="Phobius"/>
    </source>
</evidence>
<feature type="domain" description="Terminal beta-(1-&gt;2)-arabinofuranosyltransferase C-terminal" evidence="3">
    <location>
        <begin position="540"/>
        <end position="722"/>
    </location>
</feature>
<keyword evidence="2" id="KW-0472">Membrane</keyword>